<accession>A0A1A9VCW0</accession>
<keyword evidence="2" id="KW-1185">Reference proteome</keyword>
<protein>
    <submittedName>
        <fullName evidence="1">Uncharacterized protein</fullName>
    </submittedName>
</protein>
<evidence type="ECO:0000313" key="2">
    <source>
        <dbReference type="Proteomes" id="UP000078200"/>
    </source>
</evidence>
<dbReference type="VEuPathDB" id="VectorBase:GAUT033217"/>
<name>A0A1A9VCW0_GLOAU</name>
<reference evidence="1" key="1">
    <citation type="submission" date="2020-05" db="UniProtKB">
        <authorList>
            <consortium name="EnsemblMetazoa"/>
        </authorList>
    </citation>
    <scope>IDENTIFICATION</scope>
    <source>
        <strain evidence="1">TTRI</strain>
    </source>
</reference>
<dbReference type="Proteomes" id="UP000078200">
    <property type="component" value="Unassembled WGS sequence"/>
</dbReference>
<sequence>MSRAHLRALHTTIGNRSQSANLAQSTNDVMMAADDDGMADGMCFVVSIAAATAATTTPTGDGIVSFSNVCSNGRYHHHHRHHHHHHHHHYHHLRKLKKQVVAAQMIPGMVLSNAEGLPSEIASAGHNGWQHLF</sequence>
<evidence type="ECO:0000313" key="1">
    <source>
        <dbReference type="EnsemblMetazoa" id="GAUT033217-PA"/>
    </source>
</evidence>
<dbReference type="EnsemblMetazoa" id="GAUT033217-RA">
    <property type="protein sequence ID" value="GAUT033217-PA"/>
    <property type="gene ID" value="GAUT033217"/>
</dbReference>
<dbReference type="AlphaFoldDB" id="A0A1A9VCW0"/>
<organism evidence="1 2">
    <name type="scientific">Glossina austeni</name>
    <name type="common">Savannah tsetse fly</name>
    <dbReference type="NCBI Taxonomy" id="7395"/>
    <lineage>
        <taxon>Eukaryota</taxon>
        <taxon>Metazoa</taxon>
        <taxon>Ecdysozoa</taxon>
        <taxon>Arthropoda</taxon>
        <taxon>Hexapoda</taxon>
        <taxon>Insecta</taxon>
        <taxon>Pterygota</taxon>
        <taxon>Neoptera</taxon>
        <taxon>Endopterygota</taxon>
        <taxon>Diptera</taxon>
        <taxon>Brachycera</taxon>
        <taxon>Muscomorpha</taxon>
        <taxon>Hippoboscoidea</taxon>
        <taxon>Glossinidae</taxon>
        <taxon>Glossina</taxon>
    </lineage>
</organism>
<proteinExistence type="predicted"/>